<dbReference type="AlphaFoldDB" id="A0A518D953"/>
<evidence type="ECO:0000256" key="1">
    <source>
        <dbReference type="SAM" id="Phobius"/>
    </source>
</evidence>
<protein>
    <submittedName>
        <fullName evidence="3">Inner membrane protein YibH</fullName>
    </submittedName>
</protein>
<dbReference type="Gene3D" id="2.40.30.170">
    <property type="match status" value="1"/>
</dbReference>
<name>A0A518D953_9BACT</name>
<proteinExistence type="predicted"/>
<keyword evidence="1" id="KW-0472">Membrane</keyword>
<dbReference type="EMBL" id="CP036291">
    <property type="protein sequence ID" value="QDU88006.1"/>
    <property type="molecule type" value="Genomic_DNA"/>
</dbReference>
<evidence type="ECO:0000313" key="4">
    <source>
        <dbReference type="Proteomes" id="UP000317429"/>
    </source>
</evidence>
<evidence type="ECO:0000313" key="3">
    <source>
        <dbReference type="EMBL" id="QDU88006.1"/>
    </source>
</evidence>
<dbReference type="OrthoDB" id="9811754at2"/>
<dbReference type="Proteomes" id="UP000317429">
    <property type="component" value="Chromosome"/>
</dbReference>
<dbReference type="InterPro" id="IPR050739">
    <property type="entry name" value="MFP"/>
</dbReference>
<keyword evidence="1" id="KW-1133">Transmembrane helix</keyword>
<dbReference type="SUPFAM" id="SSF111369">
    <property type="entry name" value="HlyD-like secretion proteins"/>
    <property type="match status" value="2"/>
</dbReference>
<dbReference type="PANTHER" id="PTHR30386">
    <property type="entry name" value="MEMBRANE FUSION SUBUNIT OF EMRAB-TOLC MULTIDRUG EFFLUX PUMP"/>
    <property type="match status" value="1"/>
</dbReference>
<organism evidence="3 4">
    <name type="scientific">Pirellulimonas nuda</name>
    <dbReference type="NCBI Taxonomy" id="2528009"/>
    <lineage>
        <taxon>Bacteria</taxon>
        <taxon>Pseudomonadati</taxon>
        <taxon>Planctomycetota</taxon>
        <taxon>Planctomycetia</taxon>
        <taxon>Pirellulales</taxon>
        <taxon>Lacipirellulaceae</taxon>
        <taxon>Pirellulimonas</taxon>
    </lineage>
</organism>
<dbReference type="Gene3D" id="2.40.50.100">
    <property type="match status" value="1"/>
</dbReference>
<reference evidence="3 4" key="1">
    <citation type="submission" date="2019-02" db="EMBL/GenBank/DDBJ databases">
        <title>Deep-cultivation of Planctomycetes and their phenomic and genomic characterization uncovers novel biology.</title>
        <authorList>
            <person name="Wiegand S."/>
            <person name="Jogler M."/>
            <person name="Boedeker C."/>
            <person name="Pinto D."/>
            <person name="Vollmers J."/>
            <person name="Rivas-Marin E."/>
            <person name="Kohn T."/>
            <person name="Peeters S.H."/>
            <person name="Heuer A."/>
            <person name="Rast P."/>
            <person name="Oberbeckmann S."/>
            <person name="Bunk B."/>
            <person name="Jeske O."/>
            <person name="Meyerdierks A."/>
            <person name="Storesund J.E."/>
            <person name="Kallscheuer N."/>
            <person name="Luecker S."/>
            <person name="Lage O.M."/>
            <person name="Pohl T."/>
            <person name="Merkel B.J."/>
            <person name="Hornburger P."/>
            <person name="Mueller R.-W."/>
            <person name="Bruemmer F."/>
            <person name="Labrenz M."/>
            <person name="Spormann A.M."/>
            <person name="Op den Camp H."/>
            <person name="Overmann J."/>
            <person name="Amann R."/>
            <person name="Jetten M.S.M."/>
            <person name="Mascher T."/>
            <person name="Medema M.H."/>
            <person name="Devos D.P."/>
            <person name="Kaster A.-K."/>
            <person name="Ovreas L."/>
            <person name="Rohde M."/>
            <person name="Galperin M.Y."/>
            <person name="Jogler C."/>
        </authorList>
    </citation>
    <scope>NUCLEOTIDE SEQUENCE [LARGE SCALE GENOMIC DNA]</scope>
    <source>
        <strain evidence="3 4">Pla175</strain>
    </source>
</reference>
<evidence type="ECO:0000259" key="2">
    <source>
        <dbReference type="Pfam" id="PF25917"/>
    </source>
</evidence>
<dbReference type="PANTHER" id="PTHR30386:SF18">
    <property type="entry name" value="INNER MEMBRANE PROTEIN YIAV-RELATED"/>
    <property type="match status" value="1"/>
</dbReference>
<dbReference type="RefSeq" id="WP_145282464.1">
    <property type="nucleotide sequence ID" value="NZ_CP036291.1"/>
</dbReference>
<dbReference type="InterPro" id="IPR058625">
    <property type="entry name" value="MdtA-like_BSH"/>
</dbReference>
<dbReference type="KEGG" id="pnd:Pla175_13750"/>
<dbReference type="Pfam" id="PF25917">
    <property type="entry name" value="BSH_RND"/>
    <property type="match status" value="1"/>
</dbReference>
<keyword evidence="4" id="KW-1185">Reference proteome</keyword>
<sequence>MIAFLTIIYTAVVVVVFRVLKVKPTPWPVALTITSGVLMLGTIVVLWTIAAPISTKAVVSRYVVPIVPYVKGQVVSIPALPNTPLHKGDVLYKVDPTPYQYAVDQAEAQLRSVKSNIVQLQAGIQVAEASVNAAQAGVTADKAAAQVAEAINKANPQAIAKLKLVEAQQQYEASQAKLAQARGNESQSRAALATAQDSVGVAEAQLASARFNLEQCTVRAPADGFITDWQIREGTFVTAMPFAAAGTFIDTTQTSIVAAFPAQMLVHVEPNQPVELAFKSRPGVLYRGEVDTVIQASGEGQFTTGGKLPSAAQVGSPGVLAVKIRLDPGVSVDELEMGSAGSVAIYTDWGKSLAMISKVTIRMKKWLYYLPIPGT</sequence>
<accession>A0A518D953</accession>
<feature type="transmembrane region" description="Helical" evidence="1">
    <location>
        <begin position="28"/>
        <end position="51"/>
    </location>
</feature>
<feature type="domain" description="Multidrug resistance protein MdtA-like barrel-sandwich hybrid" evidence="2">
    <location>
        <begin position="64"/>
        <end position="239"/>
    </location>
</feature>
<keyword evidence="1" id="KW-0812">Transmembrane</keyword>
<gene>
    <name evidence="3" type="primary">yibH</name>
    <name evidence="3" type="ORF">Pla175_13750</name>
</gene>